<evidence type="ECO:0000256" key="5">
    <source>
        <dbReference type="ARBA" id="ARBA00050026"/>
    </source>
</evidence>
<keyword evidence="2" id="KW-0378">Hydrolase</keyword>
<dbReference type="InterPro" id="IPR002421">
    <property type="entry name" value="5-3_exonuclease"/>
</dbReference>
<keyword evidence="10" id="KW-1185">Reference proteome</keyword>
<dbReference type="InterPro" id="IPR038969">
    <property type="entry name" value="FEN"/>
</dbReference>
<dbReference type="Gene3D" id="3.40.50.1010">
    <property type="entry name" value="5'-nuclease"/>
    <property type="match status" value="1"/>
</dbReference>
<evidence type="ECO:0000313" key="8">
    <source>
        <dbReference type="EMBL" id="QAV17439.1"/>
    </source>
</evidence>
<evidence type="ECO:0000313" key="10">
    <source>
        <dbReference type="Proteomes" id="UP001527202"/>
    </source>
</evidence>
<evidence type="ECO:0000256" key="1">
    <source>
        <dbReference type="ARBA" id="ARBA00022722"/>
    </source>
</evidence>
<dbReference type="GO" id="GO:0003677">
    <property type="term" value="F:DNA binding"/>
    <property type="evidence" value="ECO:0007669"/>
    <property type="project" value="UniProtKB-KW"/>
</dbReference>
<evidence type="ECO:0000313" key="7">
    <source>
        <dbReference type="EMBL" id="MCY9595682.1"/>
    </source>
</evidence>
<dbReference type="SMART" id="SM00475">
    <property type="entry name" value="53EXOc"/>
    <property type="match status" value="1"/>
</dbReference>
<dbReference type="CDD" id="cd09898">
    <property type="entry name" value="H3TH_53EXO"/>
    <property type="match status" value="1"/>
</dbReference>
<dbReference type="OrthoDB" id="9806424at2"/>
<dbReference type="Proteomes" id="UP000288943">
    <property type="component" value="Chromosome"/>
</dbReference>
<dbReference type="Pfam" id="PF02739">
    <property type="entry name" value="5_3_exonuc_N"/>
    <property type="match status" value="1"/>
</dbReference>
<gene>
    <name evidence="7" type="ORF">M5X16_07850</name>
    <name evidence="8" type="ORF">PC41400_07090</name>
</gene>
<dbReference type="EMBL" id="CP026520">
    <property type="protein sequence ID" value="QAV17439.1"/>
    <property type="molecule type" value="Genomic_DNA"/>
</dbReference>
<dbReference type="GO" id="GO:0017108">
    <property type="term" value="F:5'-flap endonuclease activity"/>
    <property type="evidence" value="ECO:0007669"/>
    <property type="project" value="InterPro"/>
</dbReference>
<dbReference type="InterPro" id="IPR029060">
    <property type="entry name" value="PIN-like_dom_sf"/>
</dbReference>
<evidence type="ECO:0000313" key="9">
    <source>
        <dbReference type="Proteomes" id="UP000288943"/>
    </source>
</evidence>
<dbReference type="CDD" id="cd09859">
    <property type="entry name" value="PIN_53EXO"/>
    <property type="match status" value="1"/>
</dbReference>
<dbReference type="RefSeq" id="WP_042229390.1">
    <property type="nucleotide sequence ID" value="NZ_CP026520.1"/>
</dbReference>
<keyword evidence="7" id="KW-0269">Exonuclease</keyword>
<dbReference type="SUPFAM" id="SSF47807">
    <property type="entry name" value="5' to 3' exonuclease, C-terminal subdomain"/>
    <property type="match status" value="1"/>
</dbReference>
<evidence type="ECO:0000259" key="6">
    <source>
        <dbReference type="SMART" id="SM00475"/>
    </source>
</evidence>
<dbReference type="InterPro" id="IPR008918">
    <property type="entry name" value="HhH2"/>
</dbReference>
<keyword evidence="1" id="KW-0540">Nuclease</keyword>
<dbReference type="SMART" id="SM00279">
    <property type="entry name" value="HhH2"/>
    <property type="match status" value="1"/>
</dbReference>
<dbReference type="KEGG" id="pchi:PC41400_07090"/>
<dbReference type="GO" id="GO:0033567">
    <property type="term" value="P:DNA replication, Okazaki fragment processing"/>
    <property type="evidence" value="ECO:0007669"/>
    <property type="project" value="InterPro"/>
</dbReference>
<proteinExistence type="predicted"/>
<dbReference type="Proteomes" id="UP001527202">
    <property type="component" value="Unassembled WGS sequence"/>
</dbReference>
<dbReference type="GeneID" id="95374583"/>
<protein>
    <recommendedName>
        <fullName evidence="5">5'-3' exonuclease</fullName>
    </recommendedName>
</protein>
<keyword evidence="8" id="KW-0255">Endonuclease</keyword>
<dbReference type="GO" id="GO:0008409">
    <property type="term" value="F:5'-3' exonuclease activity"/>
    <property type="evidence" value="ECO:0007669"/>
    <property type="project" value="InterPro"/>
</dbReference>
<dbReference type="Pfam" id="PF01367">
    <property type="entry name" value="5_3_exonuc"/>
    <property type="match status" value="1"/>
</dbReference>
<dbReference type="PANTHER" id="PTHR42646:SF2">
    <property type="entry name" value="5'-3' EXONUCLEASE FAMILY PROTEIN"/>
    <property type="match status" value="1"/>
</dbReference>
<reference evidence="7 10" key="2">
    <citation type="submission" date="2022-05" db="EMBL/GenBank/DDBJ databases">
        <title>Genome Sequencing of Bee-Associated Microbes.</title>
        <authorList>
            <person name="Dunlap C."/>
        </authorList>
    </citation>
    <scope>NUCLEOTIDE SEQUENCE [LARGE SCALE GENOMIC DNA]</scope>
    <source>
        <strain evidence="7 10">NRRL B-23120</strain>
    </source>
</reference>
<accession>A0A410WSR7</accession>
<evidence type="ECO:0000256" key="4">
    <source>
        <dbReference type="ARBA" id="ARBA00049957"/>
    </source>
</evidence>
<keyword evidence="3" id="KW-0238">DNA-binding</keyword>
<comment type="function">
    <text evidence="4">5'-3' exonuclease acting preferentially on double-stranded DNA.</text>
</comment>
<dbReference type="AlphaFoldDB" id="A0A410WSR7"/>
<dbReference type="Gene3D" id="1.10.150.20">
    <property type="entry name" value="5' to 3' exonuclease, C-terminal subdomain"/>
    <property type="match status" value="1"/>
</dbReference>
<dbReference type="SUPFAM" id="SSF88723">
    <property type="entry name" value="PIN domain-like"/>
    <property type="match status" value="1"/>
</dbReference>
<sequence>MMGEIFVTQTRPAVLLVDGMALLFRAYYASAVTGYIKRTSAGVPTNAVYGFVRYFWDAVQTFSPSHVIVCWDMGSKTFRTEQFTDYKANRAAAPEDLIPQFDLVKEVVDSFGVPNVGMSGYEADDCIGTLAQAYKDSADVFILTGDHDLLQLVDDSVSVIIMKKGHGNYAVYTPDLLLEERNLSAAQIIDMKGLMGDTSDNYPGVKGIGEKTALKLIQQYGTIEGILENLSELPKGVRAKIEAQLDMLHLSRELATIFLKVPVACALEECCWAIDHERVLTKFEELEFKGLAKLVSQPAFL</sequence>
<feature type="domain" description="5'-3' exonuclease" evidence="6">
    <location>
        <begin position="10"/>
        <end position="273"/>
    </location>
</feature>
<dbReference type="FunFam" id="1.10.150.20:FF:000003">
    <property type="entry name" value="DNA polymerase I"/>
    <property type="match status" value="1"/>
</dbReference>
<dbReference type="InterPro" id="IPR020046">
    <property type="entry name" value="5-3_exonucl_a-hlix_arch_N"/>
</dbReference>
<name>A0A410WSR7_9BACL</name>
<dbReference type="EMBL" id="JAMDMJ010000008">
    <property type="protein sequence ID" value="MCY9595682.1"/>
    <property type="molecule type" value="Genomic_DNA"/>
</dbReference>
<evidence type="ECO:0000256" key="3">
    <source>
        <dbReference type="ARBA" id="ARBA00023125"/>
    </source>
</evidence>
<organism evidence="8 9">
    <name type="scientific">Paenibacillus chitinolyticus</name>
    <dbReference type="NCBI Taxonomy" id="79263"/>
    <lineage>
        <taxon>Bacteria</taxon>
        <taxon>Bacillati</taxon>
        <taxon>Bacillota</taxon>
        <taxon>Bacilli</taxon>
        <taxon>Bacillales</taxon>
        <taxon>Paenibacillaceae</taxon>
        <taxon>Paenibacillus</taxon>
    </lineage>
</organism>
<reference evidence="8 9" key="1">
    <citation type="submission" date="2018-01" db="EMBL/GenBank/DDBJ databases">
        <title>The whole genome sequencing and assembly of Paenibacillus chitinolyticus KCCM 41400 strain.</title>
        <authorList>
            <person name="Kim J.-Y."/>
            <person name="Park M.-K."/>
            <person name="Lee Y.-J."/>
            <person name="Yi H."/>
            <person name="Bahn Y.-S."/>
            <person name="Kim J.F."/>
            <person name="Lee D.-W."/>
        </authorList>
    </citation>
    <scope>NUCLEOTIDE SEQUENCE [LARGE SCALE GENOMIC DNA]</scope>
    <source>
        <strain evidence="8 9">KCCM 41400</strain>
    </source>
</reference>
<evidence type="ECO:0000256" key="2">
    <source>
        <dbReference type="ARBA" id="ARBA00022801"/>
    </source>
</evidence>
<dbReference type="PANTHER" id="PTHR42646">
    <property type="entry name" value="FLAP ENDONUCLEASE XNI"/>
    <property type="match status" value="1"/>
</dbReference>
<dbReference type="InterPro" id="IPR036279">
    <property type="entry name" value="5-3_exonuclease_C_sf"/>
</dbReference>
<dbReference type="InterPro" id="IPR020045">
    <property type="entry name" value="DNA_polI_H3TH"/>
</dbReference>